<gene>
    <name evidence="5" type="ORF">R7226_04835</name>
</gene>
<dbReference type="SUPFAM" id="SSF53756">
    <property type="entry name" value="UDP-Glycosyltransferase/glycogen phosphorylase"/>
    <property type="match status" value="1"/>
</dbReference>
<evidence type="ECO:0000256" key="1">
    <source>
        <dbReference type="ARBA" id="ARBA00022676"/>
    </source>
</evidence>
<dbReference type="Pfam" id="PF13439">
    <property type="entry name" value="Glyco_transf_4"/>
    <property type="match status" value="1"/>
</dbReference>
<evidence type="ECO:0000259" key="4">
    <source>
        <dbReference type="Pfam" id="PF13439"/>
    </source>
</evidence>
<dbReference type="GO" id="GO:0016757">
    <property type="term" value="F:glycosyltransferase activity"/>
    <property type="evidence" value="ECO:0007669"/>
    <property type="project" value="UniProtKB-KW"/>
</dbReference>
<dbReference type="PANTHER" id="PTHR45947">
    <property type="entry name" value="SULFOQUINOVOSYL TRANSFERASE SQD2"/>
    <property type="match status" value="1"/>
</dbReference>
<dbReference type="InterPro" id="IPR028098">
    <property type="entry name" value="Glyco_trans_4-like_N"/>
</dbReference>
<dbReference type="EC" id="2.4.-.-" evidence="5"/>
<dbReference type="EMBL" id="JAWSTH010000007">
    <property type="protein sequence ID" value="MDW5593649.1"/>
    <property type="molecule type" value="Genomic_DNA"/>
</dbReference>
<dbReference type="InterPro" id="IPR050194">
    <property type="entry name" value="Glycosyltransferase_grp1"/>
</dbReference>
<sequence length="385" mass="41551">MGDSAAPAGGSAARRRRVVLLRGNAANIPELQAWEGVDGYDVDVLVPGSNDRDVSALALGQIPARTVGERMPGGRFGQLATRAVGDRYLGLAEQLSGADVVHAAELSFWFSWQAAKLKRQLDYRLVLTVWETLPFVDAYRNVRTRRYRREVLAATDLYLATTARARDALVLEGVPAARIEVAPPGIAIDRFATARVAQPPADGRHLILSIGRLVWEKGHQDLLRAVALLRSRGRDDVRVMILGVGPEEKRLRGVAHDLGLDDVVEFRGYVDNEQMPQIYAQASCLVLASIAIRYWEEQFGLVLAEAMAAHVPVVAAASGAIPEVVGDDGTLFSSGDWAGLADVLADGPLAAAPGTRHVPDARRLERYSHAAQAARLSAAYDGLFA</sequence>
<evidence type="ECO:0000256" key="2">
    <source>
        <dbReference type="ARBA" id="ARBA00022679"/>
    </source>
</evidence>
<accession>A0ABU4HK10</accession>
<protein>
    <submittedName>
        <fullName evidence="5">Glycosyltransferase family 4 protein</fullName>
        <ecNumber evidence="5">2.4.-.-</ecNumber>
    </submittedName>
</protein>
<name>A0ABU4HK10_9ACTN</name>
<keyword evidence="6" id="KW-1185">Reference proteome</keyword>
<keyword evidence="2 5" id="KW-0808">Transferase</keyword>
<reference evidence="5 6" key="2">
    <citation type="submission" date="2023-10" db="EMBL/GenBank/DDBJ databases">
        <authorList>
            <person name="Han X.F."/>
        </authorList>
    </citation>
    <scope>NUCLEOTIDE SEQUENCE [LARGE SCALE GENOMIC DNA]</scope>
    <source>
        <strain evidence="5 6">KCTC 39840</strain>
    </source>
</reference>
<dbReference type="PANTHER" id="PTHR45947:SF3">
    <property type="entry name" value="SULFOQUINOVOSYL TRANSFERASE SQD2"/>
    <property type="match status" value="1"/>
</dbReference>
<dbReference type="RefSeq" id="WP_318595909.1">
    <property type="nucleotide sequence ID" value="NZ_JAWSTH010000007.1"/>
</dbReference>
<dbReference type="CDD" id="cd03801">
    <property type="entry name" value="GT4_PimA-like"/>
    <property type="match status" value="1"/>
</dbReference>
<dbReference type="Pfam" id="PF00534">
    <property type="entry name" value="Glycos_transf_1"/>
    <property type="match status" value="1"/>
</dbReference>
<comment type="caution">
    <text evidence="5">The sequence shown here is derived from an EMBL/GenBank/DDBJ whole genome shotgun (WGS) entry which is preliminary data.</text>
</comment>
<dbReference type="InterPro" id="IPR001296">
    <property type="entry name" value="Glyco_trans_1"/>
</dbReference>
<feature type="domain" description="Glycosyl transferase family 1" evidence="3">
    <location>
        <begin position="196"/>
        <end position="344"/>
    </location>
</feature>
<feature type="domain" description="Glycosyltransferase subfamily 4-like N-terminal" evidence="4">
    <location>
        <begin position="38"/>
        <end position="190"/>
    </location>
</feature>
<proteinExistence type="predicted"/>
<evidence type="ECO:0000313" key="6">
    <source>
        <dbReference type="Proteomes" id="UP001284601"/>
    </source>
</evidence>
<keyword evidence="1 5" id="KW-0328">Glycosyltransferase</keyword>
<dbReference type="Proteomes" id="UP001284601">
    <property type="component" value="Unassembled WGS sequence"/>
</dbReference>
<dbReference type="Gene3D" id="3.40.50.2000">
    <property type="entry name" value="Glycogen Phosphorylase B"/>
    <property type="match status" value="2"/>
</dbReference>
<reference evidence="6" key="1">
    <citation type="submission" date="2023-07" db="EMBL/GenBank/DDBJ databases">
        <title>Conexibacter stalactiti sp. nov., isolated from stalactites in a lava cave and emended description of the genus Conexibacter.</title>
        <authorList>
            <person name="Lee S.D."/>
        </authorList>
    </citation>
    <scope>NUCLEOTIDE SEQUENCE [LARGE SCALE GENOMIC DNA]</scope>
    <source>
        <strain evidence="6">KCTC 39840</strain>
    </source>
</reference>
<evidence type="ECO:0000259" key="3">
    <source>
        <dbReference type="Pfam" id="PF00534"/>
    </source>
</evidence>
<evidence type="ECO:0000313" key="5">
    <source>
        <dbReference type="EMBL" id="MDW5593649.1"/>
    </source>
</evidence>
<organism evidence="5 6">
    <name type="scientific">Conexibacter stalactiti</name>
    <dbReference type="NCBI Taxonomy" id="1940611"/>
    <lineage>
        <taxon>Bacteria</taxon>
        <taxon>Bacillati</taxon>
        <taxon>Actinomycetota</taxon>
        <taxon>Thermoleophilia</taxon>
        <taxon>Solirubrobacterales</taxon>
        <taxon>Conexibacteraceae</taxon>
        <taxon>Conexibacter</taxon>
    </lineage>
</organism>